<keyword evidence="6 7" id="KW-0472">Membrane</keyword>
<evidence type="ECO:0000256" key="3">
    <source>
        <dbReference type="ARBA" id="ARBA00022519"/>
    </source>
</evidence>
<protein>
    <submittedName>
        <fullName evidence="9">Paraquat-inducible protein B</fullName>
    </submittedName>
</protein>
<organism evidence="9 10">
    <name type="scientific">Desulfomarina profundi</name>
    <dbReference type="NCBI Taxonomy" id="2772557"/>
    <lineage>
        <taxon>Bacteria</taxon>
        <taxon>Pseudomonadati</taxon>
        <taxon>Thermodesulfobacteriota</taxon>
        <taxon>Desulfobulbia</taxon>
        <taxon>Desulfobulbales</taxon>
        <taxon>Desulfobulbaceae</taxon>
        <taxon>Desulfomarina</taxon>
    </lineage>
</organism>
<dbReference type="Proteomes" id="UP000826725">
    <property type="component" value="Chromosome"/>
</dbReference>
<proteinExistence type="predicted"/>
<evidence type="ECO:0000256" key="5">
    <source>
        <dbReference type="ARBA" id="ARBA00022989"/>
    </source>
</evidence>
<dbReference type="PANTHER" id="PTHR30462:SF0">
    <property type="entry name" value="INTERMEMBRANE TRANSPORT PROTEIN YEBT"/>
    <property type="match status" value="1"/>
</dbReference>
<feature type="transmembrane region" description="Helical" evidence="7">
    <location>
        <begin position="12"/>
        <end position="32"/>
    </location>
</feature>
<keyword evidence="2" id="KW-1003">Cell membrane</keyword>
<sequence length="899" mass="99519">MSEQPVIQKQRGISAVWILPILALCLCGWLLYTSYQNRGIEIVISFNDATGITPGKTRVMAKGIPIGMVKKLVPDLGNQQVKAIVKMEKPAIDYLVEDTLFWVVRPELSASSIQGLDTILSGSYIGIQVGSSKNPRREFKGLSSSPPVSRDTPGLHIRLRAEKLGSIQTGTGVYYRNIEIGDVEKYELEGDKNILIDLFIKPEYSHLVRTKSRFCNVSGVQISGKLPSLKIQVESLASLLRGGILLHTPDQLKKSPAARNGHIFPLYPDYESANYGLPMTLKLASGENIVEGATKIMYRGLEAGFVKEIQFNDDEQRSVTAHILLDPRAELILRENTVFWLVKPKISPGGIENLRLLISGPHITFQPGGGAFKNDFEILPEPPPQKPLRPGKSFLLTSKDPVTLSVNSPVYFRNIVVGEIIDVDLDRSGTTAKTTIFIYDRYLHFLSRQSIFWKQEGIELAADVSGIKLKTGPLTRLLYGGISFTTPDKLKKKKNFAPAEGEKFILYSSLEEARKLVPELQPKGRRFQIMADNASSLSVGAPILHKNVKIGQIEQFNLTKDRQKVLIDCIVADQYRNLVNGSTRFYNISGIEVTGDLEGITVQTGSLQSVFSGGLGCISKPGTTAPRQPFVLYKNLEEARKSDYLELSVHLENSLDLDEGSPVKYKNMTIGKVSKLSMAANLKTIIARIRVDKKYTPLFRSETRFWVEQMKIDFSGVSNVKSLVFGPFLTFLPGAGSPKRTFMALNSPPYTEIANSTGLGLVLETRHLGSLDTGSPVYYRQVQVGHVTGAELDPSFRKVLVFITIDSRYMAIVRKNTKFWNVSGIKVEGGLFSGLTVATESLQSILKGGIALATPENEENGGPVEPGERFTLHDKAEKKWLDWNPDLVLMTEKKKSDSP</sequence>
<dbReference type="KEGG" id="dbk:DGMP_35140"/>
<keyword evidence="10" id="KW-1185">Reference proteome</keyword>
<feature type="domain" description="Mce/MlaD" evidence="8">
    <location>
        <begin position="524"/>
        <end position="583"/>
    </location>
</feature>
<evidence type="ECO:0000313" key="9">
    <source>
        <dbReference type="EMBL" id="BCL62821.1"/>
    </source>
</evidence>
<dbReference type="Pfam" id="PF02470">
    <property type="entry name" value="MlaD"/>
    <property type="match status" value="6"/>
</dbReference>
<evidence type="ECO:0000259" key="8">
    <source>
        <dbReference type="Pfam" id="PF02470"/>
    </source>
</evidence>
<evidence type="ECO:0000256" key="4">
    <source>
        <dbReference type="ARBA" id="ARBA00022692"/>
    </source>
</evidence>
<feature type="domain" description="Mce/MlaD" evidence="8">
    <location>
        <begin position="645"/>
        <end position="710"/>
    </location>
</feature>
<dbReference type="EMBL" id="AP024086">
    <property type="protein sequence ID" value="BCL62821.1"/>
    <property type="molecule type" value="Genomic_DNA"/>
</dbReference>
<feature type="domain" description="Mce/MlaD" evidence="8">
    <location>
        <begin position="761"/>
        <end position="821"/>
    </location>
</feature>
<feature type="domain" description="Mce/MlaD" evidence="8">
    <location>
        <begin position="277"/>
        <end position="368"/>
    </location>
</feature>
<evidence type="ECO:0000256" key="6">
    <source>
        <dbReference type="ARBA" id="ARBA00023136"/>
    </source>
</evidence>
<keyword evidence="4 7" id="KW-0812">Transmembrane</keyword>
<accession>A0A8D5FLK7</accession>
<dbReference type="InterPro" id="IPR051800">
    <property type="entry name" value="PqiA-PqiB_transport"/>
</dbReference>
<keyword evidence="5 7" id="KW-1133">Transmembrane helix</keyword>
<name>A0A8D5FLK7_9BACT</name>
<evidence type="ECO:0000256" key="7">
    <source>
        <dbReference type="SAM" id="Phobius"/>
    </source>
</evidence>
<comment type="subcellular location">
    <subcellularLocation>
        <location evidence="1">Cell inner membrane</location>
    </subcellularLocation>
</comment>
<evidence type="ECO:0000256" key="2">
    <source>
        <dbReference type="ARBA" id="ARBA00022475"/>
    </source>
</evidence>
<dbReference type="GO" id="GO:0005886">
    <property type="term" value="C:plasma membrane"/>
    <property type="evidence" value="ECO:0007669"/>
    <property type="project" value="UniProtKB-SubCell"/>
</dbReference>
<feature type="domain" description="Mce/MlaD" evidence="8">
    <location>
        <begin position="39"/>
        <end position="129"/>
    </location>
</feature>
<dbReference type="RefSeq" id="WP_228855130.1">
    <property type="nucleotide sequence ID" value="NZ_AP024086.1"/>
</dbReference>
<reference evidence="9" key="1">
    <citation type="submission" date="2020-09" db="EMBL/GenBank/DDBJ databases">
        <title>Desulfogranum mesoprofundum gen. nov., sp. nov., a novel mesophilic, sulfate-reducing chemolithoautotroph isolated from a deep-sea hydrothermal vent chimney in the Suiyo Seamount.</title>
        <authorList>
            <person name="Hashimoto Y."/>
            <person name="Nakagawa S."/>
        </authorList>
    </citation>
    <scope>NUCLEOTIDE SEQUENCE</scope>
    <source>
        <strain evidence="9">KT2</strain>
    </source>
</reference>
<dbReference type="PANTHER" id="PTHR30462">
    <property type="entry name" value="INTERMEMBRANE TRANSPORT PROTEIN PQIB-RELATED"/>
    <property type="match status" value="1"/>
</dbReference>
<evidence type="ECO:0000256" key="1">
    <source>
        <dbReference type="ARBA" id="ARBA00004533"/>
    </source>
</evidence>
<dbReference type="InterPro" id="IPR003399">
    <property type="entry name" value="Mce/MlaD"/>
</dbReference>
<dbReference type="AlphaFoldDB" id="A0A8D5FLK7"/>
<feature type="domain" description="Mce/MlaD" evidence="8">
    <location>
        <begin position="154"/>
        <end position="213"/>
    </location>
</feature>
<keyword evidence="3" id="KW-0997">Cell inner membrane</keyword>
<evidence type="ECO:0000313" key="10">
    <source>
        <dbReference type="Proteomes" id="UP000826725"/>
    </source>
</evidence>
<gene>
    <name evidence="9" type="primary">pqiB</name>
    <name evidence="9" type="ORF">DGMP_35140</name>
</gene>